<name>A0A914DXI9_9BILA</name>
<feature type="compositionally biased region" description="Polar residues" evidence="1">
    <location>
        <begin position="106"/>
        <end position="118"/>
    </location>
</feature>
<proteinExistence type="predicted"/>
<evidence type="ECO:0000313" key="2">
    <source>
        <dbReference type="Proteomes" id="UP000887540"/>
    </source>
</evidence>
<dbReference type="WBParaSite" id="ACRNAN_scaffold432.g18079.t1">
    <property type="protein sequence ID" value="ACRNAN_scaffold432.g18079.t1"/>
    <property type="gene ID" value="ACRNAN_scaffold432.g18079"/>
</dbReference>
<feature type="compositionally biased region" description="Pro residues" evidence="1">
    <location>
        <begin position="65"/>
        <end position="74"/>
    </location>
</feature>
<evidence type="ECO:0000313" key="3">
    <source>
        <dbReference type="WBParaSite" id="ACRNAN_scaffold432.g18079.t1"/>
    </source>
</evidence>
<sequence>METTPNTPLINMGENNTSSHDAVSHETAHIPTTHPREEEVIILSSDSEDDDFPRPHNSPKNELAPSPPHTPGPAPSKSVEEVISLSSDSEDDVPQSRTIIDRPLSIRNTPSPGPSTSRRVPAYRHRLEPVDPLLRPSSSSTIYYEVDRVVDHHVTTINGKKHIYFKVPKKY</sequence>
<evidence type="ECO:0000256" key="1">
    <source>
        <dbReference type="SAM" id="MobiDB-lite"/>
    </source>
</evidence>
<keyword evidence="2" id="KW-1185">Reference proteome</keyword>
<organism evidence="2 3">
    <name type="scientific">Acrobeloides nanus</name>
    <dbReference type="NCBI Taxonomy" id="290746"/>
    <lineage>
        <taxon>Eukaryota</taxon>
        <taxon>Metazoa</taxon>
        <taxon>Ecdysozoa</taxon>
        <taxon>Nematoda</taxon>
        <taxon>Chromadorea</taxon>
        <taxon>Rhabditida</taxon>
        <taxon>Tylenchina</taxon>
        <taxon>Cephalobomorpha</taxon>
        <taxon>Cephaloboidea</taxon>
        <taxon>Cephalobidae</taxon>
        <taxon>Acrobeloides</taxon>
    </lineage>
</organism>
<reference evidence="3" key="1">
    <citation type="submission" date="2022-11" db="UniProtKB">
        <authorList>
            <consortium name="WormBaseParasite"/>
        </authorList>
    </citation>
    <scope>IDENTIFICATION</scope>
</reference>
<dbReference type="AlphaFoldDB" id="A0A914DXI9"/>
<feature type="compositionally biased region" description="Basic and acidic residues" evidence="1">
    <location>
        <begin position="22"/>
        <end position="39"/>
    </location>
</feature>
<dbReference type="Proteomes" id="UP000887540">
    <property type="component" value="Unplaced"/>
</dbReference>
<feature type="region of interest" description="Disordered" evidence="1">
    <location>
        <begin position="1"/>
        <end position="121"/>
    </location>
</feature>
<protein>
    <submittedName>
        <fullName evidence="3">Uncharacterized protein</fullName>
    </submittedName>
</protein>
<feature type="compositionally biased region" description="Polar residues" evidence="1">
    <location>
        <begin position="1"/>
        <end position="21"/>
    </location>
</feature>
<accession>A0A914DXI9</accession>